<dbReference type="InterPro" id="IPR027417">
    <property type="entry name" value="P-loop_NTPase"/>
</dbReference>
<dbReference type="InterPro" id="IPR032823">
    <property type="entry name" value="BCA_ABC_TP_C"/>
</dbReference>
<dbReference type="Pfam" id="PF02653">
    <property type="entry name" value="BPD_transp_2"/>
    <property type="match status" value="1"/>
</dbReference>
<comment type="function">
    <text evidence="10">Involved in beta-(1--&gt;2)glucan export. Transmembrane domains (TMD) form a pore in the inner membrane and the ATP-binding domain (NBD) is responsible for energy generation.</text>
</comment>
<dbReference type="InterPro" id="IPR003439">
    <property type="entry name" value="ABC_transporter-like_ATP-bd"/>
</dbReference>
<evidence type="ECO:0000256" key="10">
    <source>
        <dbReference type="ARBA" id="ARBA00024722"/>
    </source>
</evidence>
<dbReference type="InterPro" id="IPR003593">
    <property type="entry name" value="AAA+_ATPase"/>
</dbReference>
<evidence type="ECO:0000259" key="12">
    <source>
        <dbReference type="PROSITE" id="PS50893"/>
    </source>
</evidence>
<evidence type="ECO:0000256" key="5">
    <source>
        <dbReference type="ARBA" id="ARBA00022692"/>
    </source>
</evidence>
<dbReference type="SUPFAM" id="SSF52540">
    <property type="entry name" value="P-loop containing nucleoside triphosphate hydrolases"/>
    <property type="match status" value="1"/>
</dbReference>
<dbReference type="GO" id="GO:0005524">
    <property type="term" value="F:ATP binding"/>
    <property type="evidence" value="ECO:0007669"/>
    <property type="project" value="UniProtKB-KW"/>
</dbReference>
<dbReference type="Proteomes" id="UP001221546">
    <property type="component" value="Chromosome"/>
</dbReference>
<dbReference type="PROSITE" id="PS50893">
    <property type="entry name" value="ABC_TRANSPORTER_2"/>
    <property type="match status" value="1"/>
</dbReference>
<dbReference type="InterPro" id="IPR051120">
    <property type="entry name" value="ABC_AA/LPS_Transport"/>
</dbReference>
<feature type="transmembrane region" description="Helical" evidence="11">
    <location>
        <begin position="6"/>
        <end position="30"/>
    </location>
</feature>
<feature type="transmembrane region" description="Helical" evidence="11">
    <location>
        <begin position="215"/>
        <end position="238"/>
    </location>
</feature>
<dbReference type="SMART" id="SM00382">
    <property type="entry name" value="AAA"/>
    <property type="match status" value="1"/>
</dbReference>
<feature type="transmembrane region" description="Helical" evidence="11">
    <location>
        <begin position="289"/>
        <end position="310"/>
    </location>
</feature>
<keyword evidence="5 11" id="KW-0812">Transmembrane</keyword>
<evidence type="ECO:0000256" key="8">
    <source>
        <dbReference type="ARBA" id="ARBA00022989"/>
    </source>
</evidence>
<dbReference type="PANTHER" id="PTHR45772:SF7">
    <property type="entry name" value="AMINO ACID ABC TRANSPORTER ATP-BINDING PROTEIN"/>
    <property type="match status" value="1"/>
</dbReference>
<dbReference type="EMBL" id="CP121646">
    <property type="protein sequence ID" value="WFU63870.1"/>
    <property type="molecule type" value="Genomic_DNA"/>
</dbReference>
<keyword evidence="7 13" id="KW-0067">ATP-binding</keyword>
<sequence length="618" mass="65913">MLKQRPYLIELLTAAGLIVAPFVLPWLGFAPNTVNRILVWGLFGLGFDILFGFTGLLSFGQSAFYGTGGFVAAYLLTRAGFPYVVLALVIGMIAAAATGYLIGLIALRRTGIYFAMITVAIAEVFFFVEFNPLSDFTGGENGLPGVPTPSFNLGFTTLHFTTGWSLYQFLALCYFIGVVIALRIVRSPVGAVFSAIRDNPLRATAVGHNIHGYKLTAFVIAAAYAGFAGGLLGVLQAFMPPDAFTFDTSGQLVMQTAIGGRGTLFGPLVGAAVWLSLQDFLQAALGLGAAWKLVLGIVFVLLVCFLRRGIIGGLADLYRLLTGQRGAKEPEESAPEVVAVASERHAAAPAAPKPVAARAGGNPSGPILQARGLTKRYGGLLANSDIDFTVNHGELRGIIGPNGAGKSTFFKMLTCEVHPTSGTILFEGRDITGMNVTDVCQLGLTKSYQVNQLFTGLTVRENLVIAALSALRGKFKLDLFRSIDSIPGLSERVQQTLELVNLTSRPDTPVSELAYGEKRRLEIGLALATSPSLLLLDEPLAGMSPRERVETVKLLKSISQGRTMIIIDHDMDALFELAERVTVLQEGRVLVEGTPEEIKTNSTVQEAYLGGVHGVLAA</sequence>
<evidence type="ECO:0000256" key="7">
    <source>
        <dbReference type="ARBA" id="ARBA00022840"/>
    </source>
</evidence>
<keyword evidence="6" id="KW-0547">Nucleotide-binding</keyword>
<dbReference type="Gene3D" id="3.40.50.300">
    <property type="entry name" value="P-loop containing nucleotide triphosphate hydrolases"/>
    <property type="match status" value="1"/>
</dbReference>
<evidence type="ECO:0000256" key="4">
    <source>
        <dbReference type="ARBA" id="ARBA00022475"/>
    </source>
</evidence>
<feature type="transmembrane region" description="Helical" evidence="11">
    <location>
        <begin position="258"/>
        <end position="277"/>
    </location>
</feature>
<comment type="subcellular location">
    <subcellularLocation>
        <location evidence="1">Cell membrane</location>
        <topology evidence="1">Multi-pass membrane protein</topology>
    </subcellularLocation>
</comment>
<keyword evidence="9 11" id="KW-0472">Membrane</keyword>
<feature type="domain" description="ABC transporter" evidence="12">
    <location>
        <begin position="368"/>
        <end position="611"/>
    </location>
</feature>
<dbReference type="InterPro" id="IPR001851">
    <property type="entry name" value="ABC_transp_permease"/>
</dbReference>
<dbReference type="Pfam" id="PF00005">
    <property type="entry name" value="ABC_tran"/>
    <property type="match status" value="1"/>
</dbReference>
<evidence type="ECO:0000313" key="14">
    <source>
        <dbReference type="Proteomes" id="UP001221546"/>
    </source>
</evidence>
<keyword evidence="14" id="KW-1185">Reference proteome</keyword>
<accession>A0ABY8JHJ0</accession>
<dbReference type="PROSITE" id="PS00211">
    <property type="entry name" value="ABC_TRANSPORTER_1"/>
    <property type="match status" value="1"/>
</dbReference>
<dbReference type="RefSeq" id="WP_057015565.1">
    <property type="nucleotide sequence ID" value="NZ_CP121646.1"/>
</dbReference>
<evidence type="ECO:0000313" key="13">
    <source>
        <dbReference type="EMBL" id="WFU63870.1"/>
    </source>
</evidence>
<feature type="transmembrane region" description="Helical" evidence="11">
    <location>
        <begin position="80"/>
        <end position="103"/>
    </location>
</feature>
<feature type="transmembrane region" description="Helical" evidence="11">
    <location>
        <begin position="110"/>
        <end position="128"/>
    </location>
</feature>
<proteinExistence type="inferred from homology"/>
<dbReference type="PANTHER" id="PTHR45772">
    <property type="entry name" value="CONSERVED COMPONENT OF ABC TRANSPORTER FOR NATURAL AMINO ACIDS-RELATED"/>
    <property type="match status" value="1"/>
</dbReference>
<evidence type="ECO:0000256" key="9">
    <source>
        <dbReference type="ARBA" id="ARBA00023136"/>
    </source>
</evidence>
<dbReference type="InterPro" id="IPR043428">
    <property type="entry name" value="LivM-like"/>
</dbReference>
<evidence type="ECO:0000256" key="2">
    <source>
        <dbReference type="ARBA" id="ARBA00005417"/>
    </source>
</evidence>
<feature type="transmembrane region" description="Helical" evidence="11">
    <location>
        <begin position="166"/>
        <end position="185"/>
    </location>
</feature>
<keyword evidence="4" id="KW-1003">Cell membrane</keyword>
<evidence type="ECO:0000256" key="3">
    <source>
        <dbReference type="ARBA" id="ARBA00022448"/>
    </source>
</evidence>
<organism evidence="13 14">
    <name type="scientific">Bradyrhizobium brasilense</name>
    <dbReference type="NCBI Taxonomy" id="1419277"/>
    <lineage>
        <taxon>Bacteria</taxon>
        <taxon>Pseudomonadati</taxon>
        <taxon>Pseudomonadota</taxon>
        <taxon>Alphaproteobacteria</taxon>
        <taxon>Hyphomicrobiales</taxon>
        <taxon>Nitrobacteraceae</taxon>
        <taxon>Bradyrhizobium</taxon>
    </lineage>
</organism>
<evidence type="ECO:0000256" key="1">
    <source>
        <dbReference type="ARBA" id="ARBA00004651"/>
    </source>
</evidence>
<dbReference type="Pfam" id="PF12399">
    <property type="entry name" value="BCA_ABC_TP_C"/>
    <property type="match status" value="1"/>
</dbReference>
<dbReference type="CDD" id="cd06581">
    <property type="entry name" value="TM_PBP1_LivM_like"/>
    <property type="match status" value="1"/>
</dbReference>
<feature type="transmembrane region" description="Helical" evidence="11">
    <location>
        <begin position="37"/>
        <end position="60"/>
    </location>
</feature>
<name>A0ABY8JHJ0_9BRAD</name>
<keyword evidence="3" id="KW-0813">Transport</keyword>
<dbReference type="InterPro" id="IPR017871">
    <property type="entry name" value="ABC_transporter-like_CS"/>
</dbReference>
<reference evidence="13 14" key="1">
    <citation type="submission" date="2023-04" db="EMBL/GenBank/DDBJ databases">
        <title>Australian commercial rhizobial inoculants.</title>
        <authorList>
            <person name="Kohlmeier M.G."/>
            <person name="O'Hara G.W."/>
            <person name="Colombi E."/>
            <person name="Ramsay J.P."/>
            <person name="Terpolilli J."/>
        </authorList>
    </citation>
    <scope>NUCLEOTIDE SEQUENCE [LARGE SCALE GENOMIC DNA]</scope>
    <source>
        <strain evidence="13 14">CB627</strain>
    </source>
</reference>
<protein>
    <submittedName>
        <fullName evidence="13">Branched-chain amino acid ABC transporter ATP-binding protein/permease</fullName>
    </submittedName>
</protein>
<keyword evidence="8 11" id="KW-1133">Transmembrane helix</keyword>
<comment type="similarity">
    <text evidence="2">Belongs to the ABC transporter superfamily.</text>
</comment>
<evidence type="ECO:0000256" key="6">
    <source>
        <dbReference type="ARBA" id="ARBA00022741"/>
    </source>
</evidence>
<evidence type="ECO:0000256" key="11">
    <source>
        <dbReference type="SAM" id="Phobius"/>
    </source>
</evidence>
<gene>
    <name evidence="13" type="ORF">QA636_41885</name>
</gene>
<dbReference type="CDD" id="cd03219">
    <property type="entry name" value="ABC_Mj1267_LivG_branched"/>
    <property type="match status" value="1"/>
</dbReference>